<dbReference type="Gramene" id="AUR62028599-RA">
    <property type="protein sequence ID" value="AUR62028599-RA:cds"/>
    <property type="gene ID" value="AUR62028599"/>
</dbReference>
<feature type="region of interest" description="Disordered" evidence="8">
    <location>
        <begin position="444"/>
        <end position="464"/>
    </location>
</feature>
<accession>A0A803MFK5</accession>
<dbReference type="UniPathway" id="UPA00989"/>
<dbReference type="PANTHER" id="PTHR16288">
    <property type="entry name" value="WD40 REPEAT PROTEIN 4"/>
    <property type="match status" value="1"/>
</dbReference>
<dbReference type="Proteomes" id="UP000596660">
    <property type="component" value="Unplaced"/>
</dbReference>
<feature type="repeat" description="WD" evidence="7">
    <location>
        <begin position="81"/>
        <end position="122"/>
    </location>
</feature>
<dbReference type="HAMAP" id="MF_03056">
    <property type="entry name" value="TRM82"/>
    <property type="match status" value="1"/>
</dbReference>
<dbReference type="InterPro" id="IPR036322">
    <property type="entry name" value="WD40_repeat_dom_sf"/>
</dbReference>
<dbReference type="PROSITE" id="PS00678">
    <property type="entry name" value="WD_REPEATS_1"/>
    <property type="match status" value="1"/>
</dbReference>
<dbReference type="AlphaFoldDB" id="A0A803MFK5"/>
<dbReference type="PANTHER" id="PTHR16288:SF0">
    <property type="entry name" value="TRNA (GUANINE-N(7)-)-METHYLTRANSFERASE NON-CATALYTIC SUBUNIT WDR4"/>
    <property type="match status" value="1"/>
</dbReference>
<evidence type="ECO:0000256" key="1">
    <source>
        <dbReference type="ARBA" id="ARBA00004123"/>
    </source>
</evidence>
<comment type="pathway">
    <text evidence="6">tRNA modification; N(7)-methylguanine-tRNA biosynthesis.</text>
</comment>
<evidence type="ECO:0000256" key="7">
    <source>
        <dbReference type="PROSITE-ProRule" id="PRU00221"/>
    </source>
</evidence>
<dbReference type="SMART" id="SM00320">
    <property type="entry name" value="WD40"/>
    <property type="match status" value="4"/>
</dbReference>
<sequence length="464" mass="51139">MEEAQMKEEFKTETNETQMEEKETEDTQLEEKDSYLQTEVAPALIALHPFDQSIAVTVGSELRIFNLVKNCAVSLADESKEMLHRDSIRALRFSDSGKLLVSAGDDKLVKIWGAESWQCLCTVNSEKRVSAVAISKDEQYVCFADKFGVVWIVDLVGLAENQPNPDKNAVAIFGHYCSIITSLEFSPDGRFIVSADRDFKIRVSVFPKYPLKGVHEIQSFCLGHSEFVSCLTFVHNSDFPQGFLVSGSGDSTVCMWDVTSGSLLCTSDVGREANLSEESHPAVTDLYATADGSLVAVAIQRQALEIPLSFDLLLSILQGILLLSCDLSAKRLSMLKVVPVPGETFIPTRLGTKLSGNLLWMVTGASNLPGTKESSFARIRAVSCFKKKSNDSDLEPRVLEDTEVPGGDQLLEKLQGSVSVESTVFSAAADALNAAMSSLLRKKQYSDEKRDFRKKTRNDKKFKQ</sequence>
<dbReference type="SUPFAM" id="SSF50978">
    <property type="entry name" value="WD40 repeat-like"/>
    <property type="match status" value="1"/>
</dbReference>
<dbReference type="OMA" id="TEFITCI"/>
<name>A0A803MFK5_CHEQI</name>
<evidence type="ECO:0000313" key="9">
    <source>
        <dbReference type="EnsemblPlants" id="AUR62028599-RA:cds"/>
    </source>
</evidence>
<comment type="subunit">
    <text evidence="6">Forms a heterodimer with the catalytic subunit.</text>
</comment>
<dbReference type="Gene3D" id="2.130.10.10">
    <property type="entry name" value="YVTN repeat-like/Quinoprotein amine dehydrogenase"/>
    <property type="match status" value="2"/>
</dbReference>
<reference evidence="9" key="1">
    <citation type="journal article" date="2017" name="Nature">
        <title>The genome of Chenopodium quinoa.</title>
        <authorList>
            <person name="Jarvis D.E."/>
            <person name="Ho Y.S."/>
            <person name="Lightfoot D.J."/>
            <person name="Schmoeckel S.M."/>
            <person name="Li B."/>
            <person name="Borm T.J.A."/>
            <person name="Ohyanagi H."/>
            <person name="Mineta K."/>
            <person name="Michell C.T."/>
            <person name="Saber N."/>
            <person name="Kharbatia N.M."/>
            <person name="Rupper R.R."/>
            <person name="Sharp A.R."/>
            <person name="Dally N."/>
            <person name="Boughton B.A."/>
            <person name="Woo Y.H."/>
            <person name="Gao G."/>
            <person name="Schijlen E.G.W.M."/>
            <person name="Guo X."/>
            <person name="Momin A.A."/>
            <person name="Negrao S."/>
            <person name="Al-Babili S."/>
            <person name="Gehring C."/>
            <person name="Roessner U."/>
            <person name="Jung C."/>
            <person name="Murphy K."/>
            <person name="Arold S.T."/>
            <person name="Gojobori T."/>
            <person name="van der Linden C.G."/>
            <person name="van Loo E.N."/>
            <person name="Jellen E.N."/>
            <person name="Maughan P.J."/>
            <person name="Tester M."/>
        </authorList>
    </citation>
    <scope>NUCLEOTIDE SEQUENCE [LARGE SCALE GENOMIC DNA]</scope>
    <source>
        <strain evidence="9">cv. PI 614886</strain>
    </source>
</reference>
<evidence type="ECO:0000256" key="3">
    <source>
        <dbReference type="ARBA" id="ARBA00022694"/>
    </source>
</evidence>
<dbReference type="GO" id="GO:0043527">
    <property type="term" value="C:tRNA methyltransferase complex"/>
    <property type="evidence" value="ECO:0007669"/>
    <property type="project" value="TreeGrafter"/>
</dbReference>
<keyword evidence="10" id="KW-1185">Reference proteome</keyword>
<comment type="similarity">
    <text evidence="6">Belongs to the WD repeat TRM82 family.</text>
</comment>
<comment type="subcellular location">
    <subcellularLocation>
        <location evidence="1 6">Nucleus</location>
    </subcellularLocation>
</comment>
<dbReference type="GO" id="GO:0008618">
    <property type="term" value="P:7-methylguanosine metabolic process"/>
    <property type="evidence" value="ECO:0007669"/>
    <property type="project" value="EnsemblPlants"/>
</dbReference>
<dbReference type="InterPro" id="IPR001680">
    <property type="entry name" value="WD40_rpt"/>
</dbReference>
<organism evidence="9 10">
    <name type="scientific">Chenopodium quinoa</name>
    <name type="common">Quinoa</name>
    <dbReference type="NCBI Taxonomy" id="63459"/>
    <lineage>
        <taxon>Eukaryota</taxon>
        <taxon>Viridiplantae</taxon>
        <taxon>Streptophyta</taxon>
        <taxon>Embryophyta</taxon>
        <taxon>Tracheophyta</taxon>
        <taxon>Spermatophyta</taxon>
        <taxon>Magnoliopsida</taxon>
        <taxon>eudicotyledons</taxon>
        <taxon>Gunneridae</taxon>
        <taxon>Pentapetalae</taxon>
        <taxon>Caryophyllales</taxon>
        <taxon>Chenopodiaceae</taxon>
        <taxon>Chenopodioideae</taxon>
        <taxon>Atripliceae</taxon>
        <taxon>Chenopodium</taxon>
    </lineage>
</organism>
<evidence type="ECO:0000256" key="2">
    <source>
        <dbReference type="ARBA" id="ARBA00022574"/>
    </source>
</evidence>
<feature type="repeat" description="WD" evidence="7">
    <location>
        <begin position="221"/>
        <end position="266"/>
    </location>
</feature>
<dbReference type="InterPro" id="IPR015943">
    <property type="entry name" value="WD40/YVTN_repeat-like_dom_sf"/>
</dbReference>
<dbReference type="PROSITE" id="PS50082">
    <property type="entry name" value="WD_REPEATS_2"/>
    <property type="match status" value="2"/>
</dbReference>
<evidence type="ECO:0000256" key="5">
    <source>
        <dbReference type="ARBA" id="ARBA00023242"/>
    </source>
</evidence>
<keyword evidence="3 6" id="KW-0819">tRNA processing</keyword>
<evidence type="ECO:0000256" key="4">
    <source>
        <dbReference type="ARBA" id="ARBA00022737"/>
    </source>
</evidence>
<feature type="region of interest" description="Disordered" evidence="8">
    <location>
        <begin position="1"/>
        <end position="31"/>
    </location>
</feature>
<keyword evidence="2 6" id="KW-0853">WD repeat</keyword>
<dbReference type="InterPro" id="IPR019775">
    <property type="entry name" value="WD40_repeat_CS"/>
</dbReference>
<dbReference type="EnsemblPlants" id="AUR62028599-RA">
    <property type="protein sequence ID" value="AUR62028599-RA:cds"/>
    <property type="gene ID" value="AUR62028599"/>
</dbReference>
<dbReference type="GO" id="GO:0005829">
    <property type="term" value="C:cytosol"/>
    <property type="evidence" value="ECO:0007669"/>
    <property type="project" value="TreeGrafter"/>
</dbReference>
<proteinExistence type="inferred from homology"/>
<dbReference type="GO" id="GO:0005634">
    <property type="term" value="C:nucleus"/>
    <property type="evidence" value="ECO:0007669"/>
    <property type="project" value="UniProtKB-SubCell"/>
</dbReference>
<dbReference type="Pfam" id="PF00400">
    <property type="entry name" value="WD40"/>
    <property type="match status" value="3"/>
</dbReference>
<keyword evidence="5 6" id="KW-0539">Nucleus</keyword>
<comment type="function">
    <text evidence="6">Required for the formation of N(7)-methylguanine at position 46 (m7G46) in tRNA. In the complex, it is required to stabilize and induce conformational changes of the catalytic subunit.</text>
</comment>
<dbReference type="InterPro" id="IPR028884">
    <property type="entry name" value="Trm82"/>
</dbReference>
<protein>
    <recommendedName>
        <fullName evidence="6">tRNA (guanine-N(7)-)-methyltransferase non-catalytic subunit</fullName>
    </recommendedName>
    <alternativeName>
        <fullName evidence="6">WD repeat-containing protein 4 homolog</fullName>
    </alternativeName>
</protein>
<evidence type="ECO:0000256" key="6">
    <source>
        <dbReference type="HAMAP-Rule" id="MF_03056"/>
    </source>
</evidence>
<evidence type="ECO:0000256" key="8">
    <source>
        <dbReference type="SAM" id="MobiDB-lite"/>
    </source>
</evidence>
<feature type="compositionally biased region" description="Basic and acidic residues" evidence="8">
    <location>
        <begin position="1"/>
        <end position="14"/>
    </location>
</feature>
<evidence type="ECO:0000313" key="10">
    <source>
        <dbReference type="Proteomes" id="UP000596660"/>
    </source>
</evidence>
<reference evidence="9" key="2">
    <citation type="submission" date="2021-03" db="UniProtKB">
        <authorList>
            <consortium name="EnsemblPlants"/>
        </authorList>
    </citation>
    <scope>IDENTIFICATION</scope>
</reference>
<dbReference type="GO" id="GO:0106004">
    <property type="term" value="P:tRNA (guanine-N7)-methylation"/>
    <property type="evidence" value="ECO:0007669"/>
    <property type="project" value="UniProtKB-UniRule"/>
</dbReference>
<dbReference type="PROSITE" id="PS50294">
    <property type="entry name" value="WD_REPEATS_REGION"/>
    <property type="match status" value="2"/>
</dbReference>
<keyword evidence="4 6" id="KW-0677">Repeat</keyword>